<evidence type="ECO:0000313" key="6">
    <source>
        <dbReference type="EMBL" id="ANJ72418.1"/>
    </source>
</evidence>
<dbReference type="EMBL" id="CP016022">
    <property type="protein sequence ID" value="ANJ72418.1"/>
    <property type="molecule type" value="Genomic_DNA"/>
</dbReference>
<keyword evidence="5" id="KW-0472">Membrane</keyword>
<proteinExistence type="predicted"/>
<dbReference type="AlphaFoldDB" id="A0A191ZWF9"/>
<dbReference type="PANTHER" id="PTHR43124">
    <property type="entry name" value="PURINE EFFLUX PUMP PBUE"/>
    <property type="match status" value="1"/>
</dbReference>
<evidence type="ECO:0000313" key="7">
    <source>
        <dbReference type="Proteomes" id="UP000078572"/>
    </source>
</evidence>
<name>A0A191ZWF9_9RALS</name>
<dbReference type="GO" id="GO:0022857">
    <property type="term" value="F:transmembrane transporter activity"/>
    <property type="evidence" value="ECO:0007669"/>
    <property type="project" value="InterPro"/>
</dbReference>
<dbReference type="Gene3D" id="1.20.1250.20">
    <property type="entry name" value="MFS general substrate transporter like domains"/>
    <property type="match status" value="2"/>
</dbReference>
<evidence type="ECO:0000256" key="2">
    <source>
        <dbReference type="ARBA" id="ARBA00022475"/>
    </source>
</evidence>
<evidence type="ECO:0000256" key="1">
    <source>
        <dbReference type="ARBA" id="ARBA00004651"/>
    </source>
</evidence>
<evidence type="ECO:0000256" key="4">
    <source>
        <dbReference type="ARBA" id="ARBA00022989"/>
    </source>
</evidence>
<comment type="subcellular location">
    <subcellularLocation>
        <location evidence="1">Cell membrane</location>
        <topology evidence="1">Multi-pass membrane protein</topology>
    </subcellularLocation>
</comment>
<dbReference type="Proteomes" id="UP000078572">
    <property type="component" value="Chromosome 1"/>
</dbReference>
<dbReference type="InterPro" id="IPR050189">
    <property type="entry name" value="MFS_Efflux_Transporters"/>
</dbReference>
<sequence>MRAATKFFRRTARVELGLSATLTMAMALPMLILYAIGTLGPFLIRDLHIEAGWLGYVTMSAFGLAAVLSLGAGPLVERLGSRRGLCMLFAAVALAYAAILAVPGFGGVIVAVAICGVAQALSNPVTNLLIAQRVAPEKKALIVGLKQSGVQIGALFAGLALPGLAAHYGWRAALGLIAPVSLLMCLLSPLSAPAPARRATQAKGRAALRPNGLLWRLMGVQGCVGMALSSFVTFLPLFATLHGTTPAQAGLMVATFGATGIFSRVVLTPLGARLKDESQLLLALLAFAALAVGITMCSDSTTHWMLWAGAAGMGLTAVATNAIAMGMLLRDPIFGGAATASGLLSAAFFGGFAVGPPLCGAVINSRYGFSGAWTLAIAVLMAGCAIALSLARVRARRDR</sequence>
<organism evidence="6 7">
    <name type="scientific">Ralstonia insidiosa</name>
    <dbReference type="NCBI Taxonomy" id="190721"/>
    <lineage>
        <taxon>Bacteria</taxon>
        <taxon>Pseudomonadati</taxon>
        <taxon>Pseudomonadota</taxon>
        <taxon>Betaproteobacteria</taxon>
        <taxon>Burkholderiales</taxon>
        <taxon>Burkholderiaceae</taxon>
        <taxon>Ralstonia</taxon>
    </lineage>
</organism>
<evidence type="ECO:0000256" key="3">
    <source>
        <dbReference type="ARBA" id="ARBA00022692"/>
    </source>
</evidence>
<reference evidence="7" key="1">
    <citation type="submission" date="2016-06" db="EMBL/GenBank/DDBJ databases">
        <authorList>
            <person name="Xu Y."/>
            <person name="Nagy A."/>
            <person name="Yan X."/>
            <person name="Kim S.W."/>
            <person name="Haley B."/>
            <person name="Liu N.T."/>
            <person name="Nou X."/>
        </authorList>
    </citation>
    <scope>NUCLEOTIDE SEQUENCE [LARGE SCALE GENOMIC DNA]</scope>
    <source>
        <strain evidence="7">ATCC 49129</strain>
    </source>
</reference>
<dbReference type="SUPFAM" id="SSF103473">
    <property type="entry name" value="MFS general substrate transporter"/>
    <property type="match status" value="1"/>
</dbReference>
<dbReference type="PANTHER" id="PTHR43124:SF3">
    <property type="entry name" value="CHLORAMPHENICOL EFFLUX PUMP RV0191"/>
    <property type="match status" value="1"/>
</dbReference>
<keyword evidence="3" id="KW-0812">Transmembrane</keyword>
<accession>A0A191ZWF9</accession>
<dbReference type="InterPro" id="IPR036259">
    <property type="entry name" value="MFS_trans_sf"/>
</dbReference>
<keyword evidence="7" id="KW-1185">Reference proteome</keyword>
<evidence type="ECO:0000256" key="5">
    <source>
        <dbReference type="ARBA" id="ARBA00023136"/>
    </source>
</evidence>
<protein>
    <submittedName>
        <fullName evidence="6">MFS transporter</fullName>
    </submittedName>
</protein>
<dbReference type="OrthoDB" id="7030876at2"/>
<dbReference type="PROSITE" id="PS50850">
    <property type="entry name" value="MFS"/>
    <property type="match status" value="1"/>
</dbReference>
<dbReference type="RefSeq" id="WP_064803368.1">
    <property type="nucleotide sequence ID" value="NZ_JAIMCJ010000001.1"/>
</dbReference>
<keyword evidence="2" id="KW-1003">Cell membrane</keyword>
<dbReference type="GO" id="GO:0005886">
    <property type="term" value="C:plasma membrane"/>
    <property type="evidence" value="ECO:0007669"/>
    <property type="project" value="UniProtKB-SubCell"/>
</dbReference>
<dbReference type="Pfam" id="PF07690">
    <property type="entry name" value="MFS_1"/>
    <property type="match status" value="1"/>
</dbReference>
<dbReference type="InterPro" id="IPR020846">
    <property type="entry name" value="MFS_dom"/>
</dbReference>
<keyword evidence="4" id="KW-1133">Transmembrane helix</keyword>
<gene>
    <name evidence="6" type="ORF">A9Y76_08015</name>
</gene>
<dbReference type="InterPro" id="IPR011701">
    <property type="entry name" value="MFS"/>
</dbReference>